<dbReference type="EMBL" id="LAZR01062421">
    <property type="protein sequence ID" value="KKK61550.1"/>
    <property type="molecule type" value="Genomic_DNA"/>
</dbReference>
<dbReference type="InterPro" id="IPR018330">
    <property type="entry name" value="RecT_fam"/>
</dbReference>
<dbReference type="GO" id="GO:0006310">
    <property type="term" value="P:DNA recombination"/>
    <property type="evidence" value="ECO:0007669"/>
    <property type="project" value="InterPro"/>
</dbReference>
<evidence type="ECO:0000313" key="1">
    <source>
        <dbReference type="EMBL" id="KKK61550.1"/>
    </source>
</evidence>
<dbReference type="AlphaFoldDB" id="A0A0F8XKE7"/>
<organism evidence="1">
    <name type="scientific">marine sediment metagenome</name>
    <dbReference type="NCBI Taxonomy" id="412755"/>
    <lineage>
        <taxon>unclassified sequences</taxon>
        <taxon>metagenomes</taxon>
        <taxon>ecological metagenomes</taxon>
    </lineage>
</organism>
<evidence type="ECO:0008006" key="2">
    <source>
        <dbReference type="Google" id="ProtNLM"/>
    </source>
</evidence>
<dbReference type="GO" id="GO:0003677">
    <property type="term" value="F:DNA binding"/>
    <property type="evidence" value="ECO:0007669"/>
    <property type="project" value="InterPro"/>
</dbReference>
<reference evidence="1" key="1">
    <citation type="journal article" date="2015" name="Nature">
        <title>Complex archaea that bridge the gap between prokaryotes and eukaryotes.</title>
        <authorList>
            <person name="Spang A."/>
            <person name="Saw J.H."/>
            <person name="Jorgensen S.L."/>
            <person name="Zaremba-Niedzwiedzka K."/>
            <person name="Martijn J."/>
            <person name="Lind A.E."/>
            <person name="van Eijk R."/>
            <person name="Schleper C."/>
            <person name="Guy L."/>
            <person name="Ettema T.J."/>
        </authorList>
    </citation>
    <scope>NUCLEOTIDE SEQUENCE</scope>
</reference>
<comment type="caution">
    <text evidence="1">The sequence shown here is derived from an EMBL/GenBank/DDBJ whole genome shotgun (WGS) entry which is preliminary data.</text>
</comment>
<dbReference type="NCBIfam" id="TIGR01913">
    <property type="entry name" value="bet_lambda"/>
    <property type="match status" value="1"/>
</dbReference>
<sequence>MSDIVPIGLDLKEFEWNKEQIKLLKNTVARGQDLTDDEFLLLGYVSKQAGLDPFLKQIYPVKFFSTPAKAKILTFLTSIEGYRLIAERTKRYAGRDEYMFNEGISLYHMIEDKKMTPHTATATVYKIMNKERYPTCHSVRWEEFYPSDDNKQWMWKKMGFNQLGKCAEAGALRAAFPNNYKGIYVDVEFDQSDADPAYQPEDTEDLRNETVELYGILGYNLAKVIQTNMKHIGKSDLYSAHKEQLEMLIYFLKGEVAKANEKT</sequence>
<dbReference type="Pfam" id="PF03837">
    <property type="entry name" value="RecT"/>
    <property type="match status" value="1"/>
</dbReference>
<dbReference type="InterPro" id="IPR010183">
    <property type="entry name" value="Phage_lambda_Bet"/>
</dbReference>
<proteinExistence type="predicted"/>
<accession>A0A0F8XKE7</accession>
<gene>
    <name evidence="1" type="ORF">LCGC14_3013210</name>
</gene>
<protein>
    <recommendedName>
        <fullName evidence="2">Phage recombination protein Bet</fullName>
    </recommendedName>
</protein>
<name>A0A0F8XKE7_9ZZZZ</name>